<reference evidence="2 3" key="1">
    <citation type="submission" date="2016-10" db="EMBL/GenBank/DDBJ databases">
        <authorList>
            <person name="de Groot N.N."/>
        </authorList>
    </citation>
    <scope>NUCLEOTIDE SEQUENCE [LARGE SCALE GENOMIC DNA]</scope>
    <source>
        <strain evidence="2 3">DSM 797</strain>
    </source>
</reference>
<name>A0A1G9TYK2_9FIRM</name>
<protein>
    <submittedName>
        <fullName evidence="2">Uncharacterized protein</fullName>
    </submittedName>
</protein>
<dbReference type="EMBL" id="FNGW01000014">
    <property type="protein sequence ID" value="SDM52860.1"/>
    <property type="molecule type" value="Genomic_DNA"/>
</dbReference>
<accession>A0A1G9TYK2</accession>
<gene>
    <name evidence="2" type="ORF">SAMN04515677_11422</name>
</gene>
<organism evidence="2 3">
    <name type="scientific">Romboutsia lituseburensis DSM 797</name>
    <dbReference type="NCBI Taxonomy" id="1121325"/>
    <lineage>
        <taxon>Bacteria</taxon>
        <taxon>Bacillati</taxon>
        <taxon>Bacillota</taxon>
        <taxon>Clostridia</taxon>
        <taxon>Peptostreptococcales</taxon>
        <taxon>Peptostreptococcaceae</taxon>
        <taxon>Romboutsia</taxon>
    </lineage>
</organism>
<dbReference type="STRING" id="1121325.SAMN04515677_11422"/>
<feature type="region of interest" description="Disordered" evidence="1">
    <location>
        <begin position="136"/>
        <end position="158"/>
    </location>
</feature>
<proteinExistence type="predicted"/>
<evidence type="ECO:0000256" key="1">
    <source>
        <dbReference type="SAM" id="MobiDB-lite"/>
    </source>
</evidence>
<dbReference type="Proteomes" id="UP000199068">
    <property type="component" value="Unassembled WGS sequence"/>
</dbReference>
<dbReference type="AlphaFoldDB" id="A0A1G9TYK2"/>
<sequence length="158" mass="17983">MKAISLQELKKLKQEVYEVIEIPGFNDESAILVEVKKVSLMDLSECKILPNSLLMSVNAIFVRQQKGPAPSEKELAVWEQQLREFTEIVYKQALIQPTFKDFEEAGLPLTSIQKRMIAEYAIGDVSTLNRFRKFREGLKNNSPSEGVPQKAKRNNGNK</sequence>
<evidence type="ECO:0000313" key="3">
    <source>
        <dbReference type="Proteomes" id="UP000199068"/>
    </source>
</evidence>
<keyword evidence="3" id="KW-1185">Reference proteome</keyword>
<evidence type="ECO:0000313" key="2">
    <source>
        <dbReference type="EMBL" id="SDM52860.1"/>
    </source>
</evidence>
<dbReference type="RefSeq" id="WP_092727712.1">
    <property type="nucleotide sequence ID" value="NZ_FNGW01000014.1"/>
</dbReference>